<evidence type="ECO:0000256" key="3">
    <source>
        <dbReference type="ARBA" id="ARBA00022771"/>
    </source>
</evidence>
<reference evidence="10" key="1">
    <citation type="submission" date="2014-03" db="EMBL/GenBank/DDBJ databases">
        <authorList>
            <person name="Casaregola S."/>
        </authorList>
    </citation>
    <scope>NUCLEOTIDE SEQUENCE [LARGE SCALE GENOMIC DNA]</scope>
    <source>
        <strain evidence="10">CLIB 918</strain>
    </source>
</reference>
<feature type="compositionally biased region" description="Low complexity" evidence="7">
    <location>
        <begin position="213"/>
        <end position="236"/>
    </location>
</feature>
<dbReference type="EMBL" id="CCBN010000004">
    <property type="protein sequence ID" value="CDO53040.1"/>
    <property type="molecule type" value="Genomic_DNA"/>
</dbReference>
<dbReference type="PROSITE" id="PS00028">
    <property type="entry name" value="ZINC_FINGER_C2H2_1"/>
    <property type="match status" value="1"/>
</dbReference>
<dbReference type="GO" id="GO:0005634">
    <property type="term" value="C:nucleus"/>
    <property type="evidence" value="ECO:0007669"/>
    <property type="project" value="UniProtKB-SubCell"/>
</dbReference>
<name>A0A0J9X6G4_GEOCN</name>
<dbReference type="SMART" id="SM00355">
    <property type="entry name" value="ZnF_C2H2"/>
    <property type="match status" value="2"/>
</dbReference>
<dbReference type="SUPFAM" id="SSF57667">
    <property type="entry name" value="beta-beta-alpha zinc fingers"/>
    <property type="match status" value="1"/>
</dbReference>
<keyword evidence="11" id="KW-1185">Reference proteome</keyword>
<dbReference type="PANTHER" id="PTHR24396:SF19">
    <property type="entry name" value="FI01119P"/>
    <property type="match status" value="1"/>
</dbReference>
<dbReference type="InterPro" id="IPR036236">
    <property type="entry name" value="Znf_C2H2_sf"/>
</dbReference>
<evidence type="ECO:0000256" key="4">
    <source>
        <dbReference type="ARBA" id="ARBA00022833"/>
    </source>
</evidence>
<keyword evidence="4" id="KW-0862">Zinc</keyword>
<proteinExistence type="predicted"/>
<dbReference type="GO" id="GO:0008270">
    <property type="term" value="F:zinc ion binding"/>
    <property type="evidence" value="ECO:0007669"/>
    <property type="project" value="UniProtKB-KW"/>
</dbReference>
<dbReference type="InterPro" id="IPR051643">
    <property type="entry name" value="Transcr_Reg_ZincFinger"/>
</dbReference>
<dbReference type="PROSITE" id="PS50157">
    <property type="entry name" value="ZINC_FINGER_C2H2_2"/>
    <property type="match status" value="1"/>
</dbReference>
<feature type="transmembrane region" description="Helical" evidence="8">
    <location>
        <begin position="7"/>
        <end position="29"/>
    </location>
</feature>
<keyword evidence="8" id="KW-1133">Transmembrane helix</keyword>
<evidence type="ECO:0000256" key="2">
    <source>
        <dbReference type="ARBA" id="ARBA00022723"/>
    </source>
</evidence>
<evidence type="ECO:0000313" key="10">
    <source>
        <dbReference type="EMBL" id="CDO53040.1"/>
    </source>
</evidence>
<dbReference type="GO" id="GO:0000978">
    <property type="term" value="F:RNA polymerase II cis-regulatory region sequence-specific DNA binding"/>
    <property type="evidence" value="ECO:0007669"/>
    <property type="project" value="TreeGrafter"/>
</dbReference>
<keyword evidence="5" id="KW-0539">Nucleus</keyword>
<evidence type="ECO:0000256" key="7">
    <source>
        <dbReference type="SAM" id="MobiDB-lite"/>
    </source>
</evidence>
<evidence type="ECO:0000256" key="1">
    <source>
        <dbReference type="ARBA" id="ARBA00004123"/>
    </source>
</evidence>
<feature type="region of interest" description="Disordered" evidence="7">
    <location>
        <begin position="191"/>
        <end position="241"/>
    </location>
</feature>
<keyword evidence="8" id="KW-0812">Transmembrane</keyword>
<evidence type="ECO:0000256" key="6">
    <source>
        <dbReference type="PROSITE-ProRule" id="PRU00042"/>
    </source>
</evidence>
<dbReference type="STRING" id="1173061.A0A0J9X6G4"/>
<evidence type="ECO:0000313" key="11">
    <source>
        <dbReference type="Proteomes" id="UP000242525"/>
    </source>
</evidence>
<keyword evidence="8" id="KW-0472">Membrane</keyword>
<gene>
    <name evidence="10" type="ORF">BN980_GECA04s03277g</name>
</gene>
<dbReference type="PANTHER" id="PTHR24396">
    <property type="entry name" value="ZINC FINGER PROTEIN"/>
    <property type="match status" value="1"/>
</dbReference>
<accession>A0A0J9X6G4</accession>
<dbReference type="InterPro" id="IPR013087">
    <property type="entry name" value="Znf_C2H2_type"/>
</dbReference>
<evidence type="ECO:0000256" key="5">
    <source>
        <dbReference type="ARBA" id="ARBA00023242"/>
    </source>
</evidence>
<keyword evidence="3 6" id="KW-0863">Zinc-finger</keyword>
<protein>
    <recommendedName>
        <fullName evidence="9">C2H2-type domain-containing protein</fullName>
    </recommendedName>
</protein>
<evidence type="ECO:0000259" key="9">
    <source>
        <dbReference type="PROSITE" id="PS50157"/>
    </source>
</evidence>
<dbReference type="GO" id="GO:0000981">
    <property type="term" value="F:DNA-binding transcription factor activity, RNA polymerase II-specific"/>
    <property type="evidence" value="ECO:0007669"/>
    <property type="project" value="TreeGrafter"/>
</dbReference>
<evidence type="ECO:0000256" key="8">
    <source>
        <dbReference type="SAM" id="Phobius"/>
    </source>
</evidence>
<feature type="region of interest" description="Disordered" evidence="7">
    <location>
        <begin position="330"/>
        <end position="359"/>
    </location>
</feature>
<comment type="caution">
    <text evidence="10">The sequence shown here is derived from an EMBL/GenBank/DDBJ whole genome shotgun (WGS) entry which is preliminary data.</text>
</comment>
<dbReference type="AlphaFoldDB" id="A0A0J9X6G4"/>
<keyword evidence="2" id="KW-0479">Metal-binding</keyword>
<dbReference type="Proteomes" id="UP000242525">
    <property type="component" value="Unassembled WGS sequence"/>
</dbReference>
<dbReference type="Gene3D" id="3.30.160.60">
    <property type="entry name" value="Classic Zinc Finger"/>
    <property type="match status" value="1"/>
</dbReference>
<dbReference type="OrthoDB" id="9439903at2759"/>
<comment type="subcellular location">
    <subcellularLocation>
        <location evidence="1">Nucleus</location>
    </subcellularLocation>
</comment>
<feature type="domain" description="C2H2-type" evidence="9">
    <location>
        <begin position="364"/>
        <end position="391"/>
    </location>
</feature>
<feature type="region of interest" description="Disordered" evidence="7">
    <location>
        <begin position="49"/>
        <end position="69"/>
    </location>
</feature>
<sequence>MLDVSKLIATNSAFLKASILSLSFITLYLSNKPFVQRLTQSLLNSLTSEKETTKPKKANSNKTESKESKTTSLFPEIKYEDIKATDKCLVSCATDDSIQYTQIQTDDIFSWDLNDISSFQFEQPQQQLSKQQSAISTFPLEPTFNTTNSSLSPVDTYSDASPLVIEDPSYADLYNSFEFELPALEPRQKRNYSNDECYTPPPELADDTFSFGSSSNSNSNNNTSSNNTSTETSTTNDLFDSNLLDTLDPMSFIEDEQQRQLSEPNFDLFGDSTINIPTQPLPNGVYPATHSRSNSETNIALDFNLSQMDLEKINNSMSITFGDLNFNHPENKQIADSPSTASSTPSVGSHIRTNSTGSKIGHPFQCPHCSSSFRIRGYLTRHMKKHAVKKAYSCPFYCDSDKTPCHPSGGFSRRDTYKTHLKARHFLYPPGTRSHSRGKVSGICSACGDRFDSNENWVEEHIHNRKCVGLPPLHLNEM</sequence>
<feature type="compositionally biased region" description="Low complexity" evidence="7">
    <location>
        <begin position="335"/>
        <end position="346"/>
    </location>
</feature>
<organism evidence="10 11">
    <name type="scientific">Geotrichum candidum</name>
    <name type="common">Oospora lactis</name>
    <name type="synonym">Dipodascus geotrichum</name>
    <dbReference type="NCBI Taxonomy" id="1173061"/>
    <lineage>
        <taxon>Eukaryota</taxon>
        <taxon>Fungi</taxon>
        <taxon>Dikarya</taxon>
        <taxon>Ascomycota</taxon>
        <taxon>Saccharomycotina</taxon>
        <taxon>Dipodascomycetes</taxon>
        <taxon>Dipodascales</taxon>
        <taxon>Dipodascaceae</taxon>
        <taxon>Geotrichum</taxon>
    </lineage>
</organism>